<comment type="caution">
    <text evidence="1">The sequence shown here is derived from an EMBL/GenBank/DDBJ whole genome shotgun (WGS) entry which is preliminary data.</text>
</comment>
<dbReference type="Proteomes" id="UP000177067">
    <property type="component" value="Unassembled WGS sequence"/>
</dbReference>
<dbReference type="EMBL" id="MFPS01000007">
    <property type="protein sequence ID" value="OGH59517.1"/>
    <property type="molecule type" value="Genomic_DNA"/>
</dbReference>
<reference evidence="1 2" key="1">
    <citation type="journal article" date="2016" name="Nat. Commun.">
        <title>Thousands of microbial genomes shed light on interconnected biogeochemical processes in an aquifer system.</title>
        <authorList>
            <person name="Anantharaman K."/>
            <person name="Brown C.T."/>
            <person name="Hug L.A."/>
            <person name="Sharon I."/>
            <person name="Castelle C.J."/>
            <person name="Probst A.J."/>
            <person name="Thomas B.C."/>
            <person name="Singh A."/>
            <person name="Wilkins M.J."/>
            <person name="Karaoz U."/>
            <person name="Brodie E.L."/>
            <person name="Williams K.H."/>
            <person name="Hubbard S.S."/>
            <person name="Banfield J.F."/>
        </authorList>
    </citation>
    <scope>NUCLEOTIDE SEQUENCE [LARGE SCALE GENOMIC DNA]</scope>
</reference>
<name>A0A1F6LJE3_9BACT</name>
<dbReference type="AlphaFoldDB" id="A0A1F6LJE3"/>
<accession>A0A1F6LJE3</accession>
<gene>
    <name evidence="1" type="ORF">A2725_01705</name>
</gene>
<evidence type="ECO:0000313" key="1">
    <source>
        <dbReference type="EMBL" id="OGH59517.1"/>
    </source>
</evidence>
<sequence>MNEDKIMDKLKEHDEKFDKIDEKFDKIDKRFEKVDSTLANHEAQLDTIVMTVLKHDKDIDWIKENMATKDDIRGIHDTLDKIVGLVEKRDQEQVFMGERVKRVEKDIEKIKPLVGLV</sequence>
<dbReference type="Gene3D" id="6.10.250.2540">
    <property type="match status" value="1"/>
</dbReference>
<organism evidence="1 2">
    <name type="scientific">Candidatus Magasanikbacteria bacterium RIFCSPHIGHO2_01_FULL_33_34</name>
    <dbReference type="NCBI Taxonomy" id="1798671"/>
    <lineage>
        <taxon>Bacteria</taxon>
        <taxon>Candidatus Magasanikiibacteriota</taxon>
    </lineage>
</organism>
<evidence type="ECO:0008006" key="3">
    <source>
        <dbReference type="Google" id="ProtNLM"/>
    </source>
</evidence>
<protein>
    <recommendedName>
        <fullName evidence="3">t-SNARE coiled-coil homology domain-containing protein</fullName>
    </recommendedName>
</protein>
<proteinExistence type="predicted"/>
<evidence type="ECO:0000313" key="2">
    <source>
        <dbReference type="Proteomes" id="UP000177067"/>
    </source>
</evidence>